<evidence type="ECO:0000256" key="7">
    <source>
        <dbReference type="ARBA" id="ARBA00022723"/>
    </source>
</evidence>
<comment type="caution">
    <text evidence="15">The sequence shown here is derived from an EMBL/GenBank/DDBJ whole genome shotgun (WGS) entry which is preliminary data.</text>
</comment>
<evidence type="ECO:0000256" key="8">
    <source>
        <dbReference type="ARBA" id="ARBA00022793"/>
    </source>
</evidence>
<feature type="signal peptide" evidence="12">
    <location>
        <begin position="1"/>
        <end position="21"/>
    </location>
</feature>
<evidence type="ECO:0000256" key="2">
    <source>
        <dbReference type="ARBA" id="ARBA00001920"/>
    </source>
</evidence>
<evidence type="ECO:0000313" key="16">
    <source>
        <dbReference type="Proteomes" id="UP001174677"/>
    </source>
</evidence>
<comment type="cofactor">
    <cofactor evidence="2">
        <name>a metal cation</name>
        <dbReference type="ChEBI" id="CHEBI:25213"/>
    </cofactor>
</comment>
<comment type="subunit">
    <text evidence="5">Homotetramer.</text>
</comment>
<evidence type="ECO:0000256" key="12">
    <source>
        <dbReference type="SAM" id="SignalP"/>
    </source>
</evidence>
<comment type="similarity">
    <text evidence="4">Belongs to the TPP enzyme family.</text>
</comment>
<dbReference type="SUPFAM" id="SSF52467">
    <property type="entry name" value="DHS-like NAD/FAD-binding domain"/>
    <property type="match status" value="1"/>
</dbReference>
<evidence type="ECO:0000259" key="14">
    <source>
        <dbReference type="Pfam" id="PF24626"/>
    </source>
</evidence>
<dbReference type="Pfam" id="PF24626">
    <property type="entry name" value="SH3_Tf2-1"/>
    <property type="match status" value="1"/>
</dbReference>
<proteinExistence type="inferred from homology"/>
<dbReference type="InterPro" id="IPR029061">
    <property type="entry name" value="THDP-binding"/>
</dbReference>
<feature type="domain" description="Thiamine pyrophosphate enzyme TPP-binding" evidence="13">
    <location>
        <begin position="353"/>
        <end position="386"/>
    </location>
</feature>
<dbReference type="InterPro" id="IPR056924">
    <property type="entry name" value="SH3_Tf2-1"/>
</dbReference>
<keyword evidence="9" id="KW-0460">Magnesium</keyword>
<dbReference type="InterPro" id="IPR029035">
    <property type="entry name" value="DHS-like_NAD/FAD-binding_dom"/>
</dbReference>
<comment type="cofactor">
    <cofactor evidence="3">
        <name>thiamine diphosphate</name>
        <dbReference type="ChEBI" id="CHEBI:58937"/>
    </cofactor>
</comment>
<feature type="domain" description="Tf2-1-like SH3-like" evidence="14">
    <location>
        <begin position="392"/>
        <end position="453"/>
    </location>
</feature>
<keyword evidence="12" id="KW-0732">Signal</keyword>
<name>A0ABQ9KJI4_HEVBR</name>
<evidence type="ECO:0000256" key="1">
    <source>
        <dbReference type="ARBA" id="ARBA00001041"/>
    </source>
</evidence>
<dbReference type="PANTHER" id="PTHR43452:SF22">
    <property type="entry name" value="PYRUVATE DECARBOXYLASE"/>
    <property type="match status" value="1"/>
</dbReference>
<dbReference type="Gene3D" id="3.40.50.970">
    <property type="match status" value="1"/>
</dbReference>
<dbReference type="SUPFAM" id="SSF52518">
    <property type="entry name" value="Thiamin diphosphate-binding fold (THDP-binding)"/>
    <property type="match status" value="1"/>
</dbReference>
<dbReference type="InterPro" id="IPR011766">
    <property type="entry name" value="TPP_enzyme_TPP-bd"/>
</dbReference>
<comment type="catalytic activity">
    <reaction evidence="1">
        <text>a 2-oxocarboxylate + H(+) = an aldehyde + CO2</text>
        <dbReference type="Rhea" id="RHEA:11628"/>
        <dbReference type="ChEBI" id="CHEBI:15378"/>
        <dbReference type="ChEBI" id="CHEBI:16526"/>
        <dbReference type="ChEBI" id="CHEBI:17478"/>
        <dbReference type="ChEBI" id="CHEBI:35179"/>
        <dbReference type="EC" id="4.1.1.1"/>
    </reaction>
</comment>
<dbReference type="EMBL" id="JARPOI010000017">
    <property type="protein sequence ID" value="KAJ9140556.1"/>
    <property type="molecule type" value="Genomic_DNA"/>
</dbReference>
<sequence length="495" mass="54668">MLIPGSILVYACNLMIECCWSLQLVAAGGGGIPQEEVVLGVTVSRTVGTLAVAVVMAEMNSETRVNFHCDLRVQLGAVVMITSGLIQMEAEGRRQGGVRGNFLTFCTRFIACHHQCLDQAQEQIDRAMTICLEESKPVYISISCYLVAMPPPTFVQDPITLIFSSMQKPVLVARPRFLVAKACNAFVELAGSCGYAFAVMLVAKGLWGAASTLYSAEIVETADASLFAGPSFYDLICVGHSLIFNKKKAIIAEPERVTIPNMPVLWRVRLKKFLEKPAKRLDHNTSAYENYQRICVPEALTLQSELNEDLKVNVLVKHIQKMLLGDTTPLAEAGDAWFHCQKLKLPKGLQLPYASIGWSIGATLGLAQAEPDKRVIACIGDGNFLKVTFQPGDWVWVHLLKERFPSRRKSKLQPRCDGSFQVLTKINDNAYKINLLSEYNVSATFNVADLSPFELSYMTWEMCFVNVISHASLSNSVNAISLFLPLPATTLTPHW</sequence>
<keyword evidence="10" id="KW-0786">Thiamine pyrophosphate</keyword>
<evidence type="ECO:0000256" key="6">
    <source>
        <dbReference type="ARBA" id="ARBA00013202"/>
    </source>
</evidence>
<evidence type="ECO:0000256" key="9">
    <source>
        <dbReference type="ARBA" id="ARBA00022842"/>
    </source>
</evidence>
<dbReference type="Pfam" id="PF02775">
    <property type="entry name" value="TPP_enzyme_C"/>
    <property type="match status" value="1"/>
</dbReference>
<dbReference type="EC" id="4.1.1.1" evidence="6"/>
<feature type="chain" id="PRO_5045872932" description="pyruvate decarboxylase" evidence="12">
    <location>
        <begin position="22"/>
        <end position="495"/>
    </location>
</feature>
<protein>
    <recommendedName>
        <fullName evidence="6">pyruvate decarboxylase</fullName>
        <ecNumber evidence="6">4.1.1.1</ecNumber>
    </recommendedName>
</protein>
<keyword evidence="11" id="KW-0456">Lyase</keyword>
<gene>
    <name evidence="15" type="ORF">P3X46_031189</name>
</gene>
<keyword evidence="16" id="KW-1185">Reference proteome</keyword>
<dbReference type="PANTHER" id="PTHR43452">
    <property type="entry name" value="PYRUVATE DECARBOXYLASE"/>
    <property type="match status" value="1"/>
</dbReference>
<dbReference type="InterPro" id="IPR012110">
    <property type="entry name" value="PDC/IPDC-like"/>
</dbReference>
<organism evidence="15 16">
    <name type="scientific">Hevea brasiliensis</name>
    <name type="common">Para rubber tree</name>
    <name type="synonym">Siphonia brasiliensis</name>
    <dbReference type="NCBI Taxonomy" id="3981"/>
    <lineage>
        <taxon>Eukaryota</taxon>
        <taxon>Viridiplantae</taxon>
        <taxon>Streptophyta</taxon>
        <taxon>Embryophyta</taxon>
        <taxon>Tracheophyta</taxon>
        <taxon>Spermatophyta</taxon>
        <taxon>Magnoliopsida</taxon>
        <taxon>eudicotyledons</taxon>
        <taxon>Gunneridae</taxon>
        <taxon>Pentapetalae</taxon>
        <taxon>rosids</taxon>
        <taxon>fabids</taxon>
        <taxon>Malpighiales</taxon>
        <taxon>Euphorbiaceae</taxon>
        <taxon>Crotonoideae</taxon>
        <taxon>Micrandreae</taxon>
        <taxon>Hevea</taxon>
    </lineage>
</organism>
<evidence type="ECO:0000256" key="3">
    <source>
        <dbReference type="ARBA" id="ARBA00001964"/>
    </source>
</evidence>
<keyword evidence="7" id="KW-0479">Metal-binding</keyword>
<evidence type="ECO:0000256" key="4">
    <source>
        <dbReference type="ARBA" id="ARBA00007812"/>
    </source>
</evidence>
<evidence type="ECO:0000256" key="11">
    <source>
        <dbReference type="ARBA" id="ARBA00023239"/>
    </source>
</evidence>
<dbReference type="Proteomes" id="UP001174677">
    <property type="component" value="Chromosome 17"/>
</dbReference>
<dbReference type="Gene3D" id="3.40.50.1220">
    <property type="entry name" value="TPP-binding domain"/>
    <property type="match status" value="1"/>
</dbReference>
<evidence type="ECO:0000259" key="13">
    <source>
        <dbReference type="Pfam" id="PF02775"/>
    </source>
</evidence>
<evidence type="ECO:0000256" key="5">
    <source>
        <dbReference type="ARBA" id="ARBA00011881"/>
    </source>
</evidence>
<evidence type="ECO:0000256" key="10">
    <source>
        <dbReference type="ARBA" id="ARBA00023052"/>
    </source>
</evidence>
<accession>A0ABQ9KJI4</accession>
<reference evidence="15" key="1">
    <citation type="journal article" date="2023" name="Plant Biotechnol. J.">
        <title>Chromosome-level wild Hevea brasiliensis genome provides new tools for genomic-assisted breeding and valuable loci to elevate rubber yield.</title>
        <authorList>
            <person name="Cheng H."/>
            <person name="Song X."/>
            <person name="Hu Y."/>
            <person name="Wu T."/>
            <person name="Yang Q."/>
            <person name="An Z."/>
            <person name="Feng S."/>
            <person name="Deng Z."/>
            <person name="Wu W."/>
            <person name="Zeng X."/>
            <person name="Tu M."/>
            <person name="Wang X."/>
            <person name="Huang H."/>
        </authorList>
    </citation>
    <scope>NUCLEOTIDE SEQUENCE</scope>
    <source>
        <strain evidence="15">MT/VB/25A 57/8</strain>
    </source>
</reference>
<keyword evidence="8" id="KW-0210">Decarboxylase</keyword>
<evidence type="ECO:0000313" key="15">
    <source>
        <dbReference type="EMBL" id="KAJ9140556.1"/>
    </source>
</evidence>